<evidence type="ECO:0000256" key="2">
    <source>
        <dbReference type="ARBA" id="ARBA00022475"/>
    </source>
</evidence>
<dbReference type="KEGG" id="bfz:BAU07_17925"/>
<evidence type="ECO:0000256" key="1">
    <source>
        <dbReference type="ARBA" id="ARBA00004651"/>
    </source>
</evidence>
<feature type="transmembrane region" description="Helical" evidence="6">
    <location>
        <begin position="105"/>
        <end position="122"/>
    </location>
</feature>
<feature type="transmembrane region" description="Helical" evidence="6">
    <location>
        <begin position="165"/>
        <end position="183"/>
    </location>
</feature>
<keyword evidence="5 6" id="KW-0472">Membrane</keyword>
<dbReference type="GO" id="GO:0005886">
    <property type="term" value="C:plasma membrane"/>
    <property type="evidence" value="ECO:0007669"/>
    <property type="project" value="UniProtKB-SubCell"/>
</dbReference>
<dbReference type="Proteomes" id="UP000091926">
    <property type="component" value="Chromosome"/>
</dbReference>
<comment type="subcellular location">
    <subcellularLocation>
        <location evidence="1">Cell membrane</location>
        <topology evidence="1">Multi-pass membrane protein</topology>
    </subcellularLocation>
</comment>
<sequence>MVASSLSDPVVRRATTIGLLAIVCWSATVGLVRSIAEALGPAGGAATFFTVSAVLLTLCRGLPRIRAFHPGYLVGGGLLFVAYEVCLALSLGYAHTRAQSLELGMINYLWPSLTMLLAVWAGQARARPWLWPGAALSFLGIVWVLTGDAGLSLHQFVLNLQDNPIAYGLAFLAAALWAVYSVLTRRHGGGQNGVPLFQFAVAATLWVHYALSDEPPLSFSWSSALQVLLLGTLTATGYSCWNHGIQKGNMALMAVASYFTPVLSMLLACVWLGTIPTLAFWQGVVMVTAGSLVGWHATRG</sequence>
<evidence type="ECO:0000256" key="5">
    <source>
        <dbReference type="ARBA" id="ARBA00023136"/>
    </source>
</evidence>
<accession>A0A193GKF6</accession>
<dbReference type="NCBIfam" id="NF008676">
    <property type="entry name" value="PRK11689.1"/>
    <property type="match status" value="1"/>
</dbReference>
<evidence type="ECO:0000313" key="9">
    <source>
        <dbReference type="Proteomes" id="UP000091926"/>
    </source>
</evidence>
<proteinExistence type="predicted"/>
<feature type="transmembrane region" description="Helical" evidence="6">
    <location>
        <begin position="218"/>
        <end position="238"/>
    </location>
</feature>
<protein>
    <submittedName>
        <fullName evidence="8">Aromatic amino acid transporter</fullName>
    </submittedName>
</protein>
<dbReference type="InterPro" id="IPR051258">
    <property type="entry name" value="Diverse_Substrate_Transporter"/>
</dbReference>
<dbReference type="SUPFAM" id="SSF103481">
    <property type="entry name" value="Multidrug resistance efflux transporter EmrE"/>
    <property type="match status" value="2"/>
</dbReference>
<feature type="transmembrane region" description="Helical" evidence="6">
    <location>
        <begin position="250"/>
        <end position="273"/>
    </location>
</feature>
<dbReference type="STRING" id="463014.BAU07_17925"/>
<evidence type="ECO:0000256" key="3">
    <source>
        <dbReference type="ARBA" id="ARBA00022692"/>
    </source>
</evidence>
<dbReference type="Pfam" id="PF00892">
    <property type="entry name" value="EamA"/>
    <property type="match status" value="1"/>
</dbReference>
<dbReference type="AlphaFoldDB" id="A0A193GKF6"/>
<dbReference type="EMBL" id="CP016172">
    <property type="protein sequence ID" value="ANN80582.1"/>
    <property type="molecule type" value="Genomic_DNA"/>
</dbReference>
<gene>
    <name evidence="8" type="ORF">BAU07_17925</name>
</gene>
<feature type="transmembrane region" description="Helical" evidence="6">
    <location>
        <begin position="38"/>
        <end position="59"/>
    </location>
</feature>
<keyword evidence="3 6" id="KW-0812">Transmembrane</keyword>
<keyword evidence="2" id="KW-1003">Cell membrane</keyword>
<dbReference type="OrthoDB" id="7065924at2"/>
<dbReference type="InterPro" id="IPR037185">
    <property type="entry name" value="EmrE-like"/>
</dbReference>
<dbReference type="PANTHER" id="PTHR42920:SF24">
    <property type="entry name" value="AROMATIC AMINO ACID EXPORTER YDDG"/>
    <property type="match status" value="1"/>
</dbReference>
<feature type="transmembrane region" description="Helical" evidence="6">
    <location>
        <begin position="71"/>
        <end position="93"/>
    </location>
</feature>
<dbReference type="PANTHER" id="PTHR42920">
    <property type="entry name" value="OS03G0707200 PROTEIN-RELATED"/>
    <property type="match status" value="1"/>
</dbReference>
<evidence type="ECO:0000313" key="8">
    <source>
        <dbReference type="EMBL" id="ANN80582.1"/>
    </source>
</evidence>
<feature type="domain" description="EamA" evidence="7">
    <location>
        <begin position="166"/>
        <end position="292"/>
    </location>
</feature>
<feature type="transmembrane region" description="Helical" evidence="6">
    <location>
        <begin position="195"/>
        <end position="212"/>
    </location>
</feature>
<feature type="transmembrane region" description="Helical" evidence="6">
    <location>
        <begin position="279"/>
        <end position="298"/>
    </location>
</feature>
<keyword evidence="4 6" id="KW-1133">Transmembrane helix</keyword>
<name>A0A193GKF6_9BORD</name>
<organism evidence="8 9">
    <name type="scientific">Bordetella flabilis</name>
    <dbReference type="NCBI Taxonomy" id="463014"/>
    <lineage>
        <taxon>Bacteria</taxon>
        <taxon>Pseudomonadati</taxon>
        <taxon>Pseudomonadota</taxon>
        <taxon>Betaproteobacteria</taxon>
        <taxon>Burkholderiales</taxon>
        <taxon>Alcaligenaceae</taxon>
        <taxon>Bordetella</taxon>
    </lineage>
</organism>
<feature type="transmembrane region" description="Helical" evidence="6">
    <location>
        <begin position="129"/>
        <end position="145"/>
    </location>
</feature>
<evidence type="ECO:0000256" key="6">
    <source>
        <dbReference type="SAM" id="Phobius"/>
    </source>
</evidence>
<reference evidence="8 9" key="1">
    <citation type="submission" date="2016-06" db="EMBL/GenBank/DDBJ databases">
        <title>Complete genome sequences of Bordetella bronchialis and Bordetella flabilis.</title>
        <authorList>
            <person name="LiPuma J.J."/>
            <person name="Spilker T."/>
        </authorList>
    </citation>
    <scope>NUCLEOTIDE SEQUENCE [LARGE SCALE GENOMIC DNA]</scope>
    <source>
        <strain evidence="8 9">AU10664</strain>
    </source>
</reference>
<keyword evidence="9" id="KW-1185">Reference proteome</keyword>
<evidence type="ECO:0000256" key="4">
    <source>
        <dbReference type="ARBA" id="ARBA00022989"/>
    </source>
</evidence>
<feature type="transmembrane region" description="Helical" evidence="6">
    <location>
        <begin position="14"/>
        <end position="32"/>
    </location>
</feature>
<evidence type="ECO:0000259" key="7">
    <source>
        <dbReference type="Pfam" id="PF00892"/>
    </source>
</evidence>
<dbReference type="InterPro" id="IPR000620">
    <property type="entry name" value="EamA_dom"/>
</dbReference>